<dbReference type="SUPFAM" id="SSF117782">
    <property type="entry name" value="YbjQ-like"/>
    <property type="match status" value="1"/>
</dbReference>
<dbReference type="PANTHER" id="PTHR34068:SF1">
    <property type="entry name" value="UPF0145 PROTEIN YBJQ"/>
    <property type="match status" value="1"/>
</dbReference>
<dbReference type="RefSeq" id="WP_249321782.1">
    <property type="nucleotide sequence ID" value="NZ_CP060632.1"/>
</dbReference>
<keyword evidence="3" id="KW-1185">Reference proteome</keyword>
<protein>
    <submittedName>
        <fullName evidence="2">Heavy metal-binding domain-containing protein</fullName>
    </submittedName>
</protein>
<dbReference type="Proteomes" id="UP000515819">
    <property type="component" value="Chromosome"/>
</dbReference>
<dbReference type="InterPro" id="IPR002765">
    <property type="entry name" value="UPF0145_YbjQ-like"/>
</dbReference>
<dbReference type="EMBL" id="CP060632">
    <property type="protein sequence ID" value="QNM00674.1"/>
    <property type="molecule type" value="Genomic_DNA"/>
</dbReference>
<gene>
    <name evidence="2" type="ORF">H9Q76_05205</name>
</gene>
<dbReference type="Pfam" id="PF01906">
    <property type="entry name" value="YbjQ_1"/>
    <property type="match status" value="1"/>
</dbReference>
<evidence type="ECO:0000313" key="3">
    <source>
        <dbReference type="Proteomes" id="UP000515819"/>
    </source>
</evidence>
<dbReference type="InterPro" id="IPR035439">
    <property type="entry name" value="UPF0145_dom_sf"/>
</dbReference>
<dbReference type="Gene3D" id="3.30.110.70">
    <property type="entry name" value="Hypothetical protein apc22750. Chain B"/>
    <property type="match status" value="1"/>
</dbReference>
<evidence type="ECO:0000313" key="2">
    <source>
        <dbReference type="EMBL" id="QNM00674.1"/>
    </source>
</evidence>
<reference evidence="2 3" key="1">
    <citation type="submission" date="2020-08" db="EMBL/GenBank/DDBJ databases">
        <authorList>
            <person name="Liu C."/>
            <person name="Sun Q."/>
        </authorList>
    </citation>
    <scope>NUCLEOTIDE SEQUENCE [LARGE SCALE GENOMIC DNA]</scope>
    <source>
        <strain evidence="2 3">NSJ-4</strain>
    </source>
</reference>
<accession>A0A7G9FQ42</accession>
<comment type="similarity">
    <text evidence="1">Belongs to the UPF0145 family.</text>
</comment>
<dbReference type="KEGG" id="wcp:H9Q76_05205"/>
<name>A0A7G9FQ42_9FIRM</name>
<sequence>MAEVMLTSGQGFEGYEIVEYLGFVNVQSVLSSNFFKGFAAGVSEMSDSESEKLTGKLEQVNETALKRLQTIAARKKADAVIGVELNYTQFASYSVGTIASGTAVRLKKKPEENPVTEKSLYVSNYYNRLVPRPVRVWLRGSKNGVTISTDFFNYNKDDIRAIRADVELTNLYEERLLLKDLDFVFEKGNVSLIESKDMECKLPAKDILLLKDAKVRISKYVTSRGVFACNDQPIDVSMPLHRLSALKEKRGIDAVEKYRTDGMIWTCNCGYVNEAGADECLICGRKQEDMKSTSKFNPDEMLAKMQTKEYVIELKDVLMEYIKDIDSEYRMELLEIMESGLQYEKTRGNMKDTVIEKVEKVFEGH</sequence>
<proteinExistence type="inferred from homology"/>
<dbReference type="PANTHER" id="PTHR34068">
    <property type="entry name" value="UPF0145 PROTEIN YBJQ"/>
    <property type="match status" value="1"/>
</dbReference>
<organism evidence="2 3">
    <name type="scientific">Wujia chipingensis</name>
    <dbReference type="NCBI Taxonomy" id="2763670"/>
    <lineage>
        <taxon>Bacteria</taxon>
        <taxon>Bacillati</taxon>
        <taxon>Bacillota</taxon>
        <taxon>Clostridia</taxon>
        <taxon>Lachnospirales</taxon>
        <taxon>Lachnospiraceae</taxon>
        <taxon>Wujia</taxon>
    </lineage>
</organism>
<evidence type="ECO:0000256" key="1">
    <source>
        <dbReference type="ARBA" id="ARBA00010751"/>
    </source>
</evidence>
<dbReference type="AlphaFoldDB" id="A0A7G9FQ42"/>